<dbReference type="GO" id="GO:0006633">
    <property type="term" value="P:fatty acid biosynthetic process"/>
    <property type="evidence" value="ECO:0007669"/>
    <property type="project" value="UniProtKB-UniRule"/>
</dbReference>
<keyword evidence="6 11" id="KW-0808">Transferase</keyword>
<dbReference type="EMBL" id="AP018712">
    <property type="protein sequence ID" value="BBE30521.1"/>
    <property type="molecule type" value="Genomic_DNA"/>
</dbReference>
<dbReference type="InterPro" id="IPR014031">
    <property type="entry name" value="Ketoacyl_synth_C"/>
</dbReference>
<evidence type="ECO:0000259" key="14">
    <source>
        <dbReference type="PROSITE" id="PS52004"/>
    </source>
</evidence>
<reference evidence="15 16" key="1">
    <citation type="submission" date="2018-06" db="EMBL/GenBank/DDBJ databases">
        <title>Genome sequencing of Oceanotoga sp. sy52.</title>
        <authorList>
            <person name="Mori K."/>
        </authorList>
    </citation>
    <scope>NUCLEOTIDE SEQUENCE [LARGE SCALE GENOMIC DNA]</scope>
    <source>
        <strain evidence="16">sy52</strain>
    </source>
</reference>
<keyword evidence="16" id="KW-1185">Reference proteome</keyword>
<dbReference type="UniPathway" id="UPA00094"/>
<keyword evidence="8" id="KW-0443">Lipid metabolism</keyword>
<evidence type="ECO:0000313" key="16">
    <source>
        <dbReference type="Proteomes" id="UP000516361"/>
    </source>
</evidence>
<dbReference type="GO" id="GO:0004315">
    <property type="term" value="F:3-oxoacyl-[acyl-carrier-protein] synthase activity"/>
    <property type="evidence" value="ECO:0007669"/>
    <property type="project" value="UniProtKB-UniRule"/>
</dbReference>
<accession>A0A7G1G2G7</accession>
<dbReference type="InterPro" id="IPR017568">
    <property type="entry name" value="3-oxoacyl-ACP_synth-2"/>
</dbReference>
<evidence type="ECO:0000256" key="4">
    <source>
        <dbReference type="ARBA" id="ARBA00014657"/>
    </source>
</evidence>
<dbReference type="InterPro" id="IPR016039">
    <property type="entry name" value="Thiolase-like"/>
</dbReference>
<feature type="active site" description="For beta-ketoacyl synthase activity" evidence="12">
    <location>
        <position position="161"/>
    </location>
</feature>
<comment type="similarity">
    <text evidence="2 11 13">Belongs to the thiolase-like superfamily. Beta-ketoacyl-ACP synthases family.</text>
</comment>
<dbReference type="FunFam" id="3.40.47.10:FF:000018">
    <property type="entry name" value="3-oxoacyl-[acyl-carrier-protein] synthase 2"/>
    <property type="match status" value="1"/>
</dbReference>
<dbReference type="CDD" id="cd00834">
    <property type="entry name" value="KAS_I_II"/>
    <property type="match status" value="1"/>
</dbReference>
<dbReference type="AlphaFoldDB" id="A0A7G1G2G7"/>
<dbReference type="PROSITE" id="PS52004">
    <property type="entry name" value="KS3_2"/>
    <property type="match status" value="1"/>
</dbReference>
<dbReference type="Pfam" id="PF02801">
    <property type="entry name" value="Ketoacyl-synt_C"/>
    <property type="match status" value="1"/>
</dbReference>
<evidence type="ECO:0000256" key="8">
    <source>
        <dbReference type="ARBA" id="ARBA00023098"/>
    </source>
</evidence>
<dbReference type="FunCoup" id="A0A7G1G2G7">
    <property type="interactions" value="357"/>
</dbReference>
<evidence type="ECO:0000256" key="3">
    <source>
        <dbReference type="ARBA" id="ARBA00012356"/>
    </source>
</evidence>
<proteinExistence type="inferred from homology"/>
<dbReference type="KEGG" id="ocy:OSSY52_06620"/>
<organism evidence="15 16">
    <name type="scientific">Tepiditoga spiralis</name>
    <dbReference type="NCBI Taxonomy" id="2108365"/>
    <lineage>
        <taxon>Bacteria</taxon>
        <taxon>Thermotogati</taxon>
        <taxon>Thermotogota</taxon>
        <taxon>Thermotogae</taxon>
        <taxon>Petrotogales</taxon>
        <taxon>Petrotogaceae</taxon>
        <taxon>Tepiditoga</taxon>
    </lineage>
</organism>
<evidence type="ECO:0000313" key="15">
    <source>
        <dbReference type="EMBL" id="BBE30521.1"/>
    </source>
</evidence>
<evidence type="ECO:0000256" key="9">
    <source>
        <dbReference type="ARBA" id="ARBA00023160"/>
    </source>
</evidence>
<evidence type="ECO:0000256" key="13">
    <source>
        <dbReference type="RuleBase" id="RU003694"/>
    </source>
</evidence>
<gene>
    <name evidence="15" type="ORF">OSSY52_06620</name>
</gene>
<dbReference type="NCBIfam" id="NF005589">
    <property type="entry name" value="PRK07314.1"/>
    <property type="match status" value="1"/>
</dbReference>
<name>A0A7G1G2G7_9BACT</name>
<dbReference type="SMART" id="SM00825">
    <property type="entry name" value="PKS_KS"/>
    <property type="match status" value="1"/>
</dbReference>
<evidence type="ECO:0000256" key="6">
    <source>
        <dbReference type="ARBA" id="ARBA00022679"/>
    </source>
</evidence>
<dbReference type="PROSITE" id="PS00606">
    <property type="entry name" value="KS3_1"/>
    <property type="match status" value="1"/>
</dbReference>
<keyword evidence="10 11" id="KW-0012">Acyltransferase</keyword>
<comment type="function">
    <text evidence="11">Involved in the type II fatty acid elongation cycle. Catalyzes the elongation of a wide range of acyl-ACP by the addition of two carbons from malonyl-ACP to an acyl acceptor. Can efficiently catalyze the conversion of palmitoleoyl-ACP (cis-hexadec-9-enoyl-ACP) to cis-vaccenoyl-ACP (cis-octadec-11-enoyl-ACP), an essential step in the thermal regulation of fatty acid composition.</text>
</comment>
<dbReference type="InParanoid" id="A0A7G1G2G7"/>
<keyword evidence="9 11" id="KW-0275">Fatty acid biosynthesis</keyword>
<dbReference type="InterPro" id="IPR018201">
    <property type="entry name" value="Ketoacyl_synth_AS"/>
</dbReference>
<dbReference type="Proteomes" id="UP000516361">
    <property type="component" value="Chromosome"/>
</dbReference>
<dbReference type="InterPro" id="IPR020841">
    <property type="entry name" value="PKS_Beta-ketoAc_synthase_dom"/>
</dbReference>
<dbReference type="SUPFAM" id="SSF53901">
    <property type="entry name" value="Thiolase-like"/>
    <property type="match status" value="2"/>
</dbReference>
<dbReference type="GO" id="GO:0005829">
    <property type="term" value="C:cytosol"/>
    <property type="evidence" value="ECO:0007669"/>
    <property type="project" value="TreeGrafter"/>
</dbReference>
<sequence>MNRVAVTGIGTINSIAKNTKEFSESLKNDVVGIDMITQFDTSDHKVKIASEIKNFEPKNYMDKKVAKRYDRFLQLALVASKEAIEDAKFKNDDWKENTAVIIGSGIGGFKTLFSEFEKFSKKGAKMVSPFLIPMMIPDMVSGAVAIEHKLKGPNFSTVSACASSLNAIANSAMLIKHGYINVAVTGGSEAVISPMPIAAFANMQALSTRNDDPKTASRPFDKDRDGFVMGEGSGILILESEEHAKARGAKIYGYIDGFGLSGDGYHISATDPEGAGAVKAMEMALKTANAKPEDIDMINCHGTSTPVGDVSEIKAIKQVFGSHTEKLLVQSTKGHIGHNLGAAGAIELIAVILQSNEEFIHGMPTIQNIDGKFEDLNITLKTKNGKVKKILKNAFGFGGHNASILFVKEDN</sequence>
<evidence type="ECO:0000256" key="10">
    <source>
        <dbReference type="ARBA" id="ARBA00023315"/>
    </source>
</evidence>
<comment type="catalytic activity">
    <reaction evidence="11">
        <text>(9Z)-hexadecenoyl-[ACP] + malonyl-[ACP] + H(+) = 3-oxo-(11Z)-octadecenoyl-[ACP] + holo-[ACP] + CO2</text>
        <dbReference type="Rhea" id="RHEA:55040"/>
        <dbReference type="Rhea" id="RHEA-COMP:9623"/>
        <dbReference type="Rhea" id="RHEA-COMP:9685"/>
        <dbReference type="Rhea" id="RHEA-COMP:10800"/>
        <dbReference type="Rhea" id="RHEA-COMP:14074"/>
        <dbReference type="ChEBI" id="CHEBI:15378"/>
        <dbReference type="ChEBI" id="CHEBI:16526"/>
        <dbReference type="ChEBI" id="CHEBI:64479"/>
        <dbReference type="ChEBI" id="CHEBI:78449"/>
        <dbReference type="ChEBI" id="CHEBI:83989"/>
        <dbReference type="ChEBI" id="CHEBI:138538"/>
        <dbReference type="EC" id="2.3.1.179"/>
    </reaction>
</comment>
<dbReference type="InterPro" id="IPR014030">
    <property type="entry name" value="Ketoacyl_synth_N"/>
</dbReference>
<protein>
    <recommendedName>
        <fullName evidence="4 11">3-oxoacyl-[acyl-carrier-protein] synthase 2</fullName>
        <ecNumber evidence="3 11">2.3.1.179</ecNumber>
    </recommendedName>
</protein>
<feature type="domain" description="Ketosynthase family 3 (KS3)" evidence="14">
    <location>
        <begin position="1"/>
        <end position="408"/>
    </location>
</feature>
<dbReference type="PANTHER" id="PTHR11712">
    <property type="entry name" value="POLYKETIDE SYNTHASE-RELATED"/>
    <property type="match status" value="1"/>
</dbReference>
<dbReference type="RefSeq" id="WP_190615606.1">
    <property type="nucleotide sequence ID" value="NZ_AP018712.1"/>
</dbReference>
<dbReference type="InterPro" id="IPR000794">
    <property type="entry name" value="Beta-ketoacyl_synthase"/>
</dbReference>
<keyword evidence="5 11" id="KW-0444">Lipid biosynthesis</keyword>
<keyword evidence="7" id="KW-0276">Fatty acid metabolism</keyword>
<dbReference type="Gene3D" id="3.40.47.10">
    <property type="match status" value="1"/>
</dbReference>
<comment type="pathway">
    <text evidence="1 11">Lipid metabolism; fatty acid biosynthesis.</text>
</comment>
<evidence type="ECO:0000256" key="12">
    <source>
        <dbReference type="PIRSR" id="PIRSR000447-1"/>
    </source>
</evidence>
<dbReference type="Pfam" id="PF00109">
    <property type="entry name" value="ketoacyl-synt"/>
    <property type="match status" value="1"/>
</dbReference>
<dbReference type="EC" id="2.3.1.179" evidence="3 11"/>
<evidence type="ECO:0000256" key="11">
    <source>
        <dbReference type="PIRNR" id="PIRNR000447"/>
    </source>
</evidence>
<dbReference type="NCBIfam" id="TIGR03150">
    <property type="entry name" value="fabF"/>
    <property type="match status" value="1"/>
</dbReference>
<evidence type="ECO:0000256" key="2">
    <source>
        <dbReference type="ARBA" id="ARBA00008467"/>
    </source>
</evidence>
<evidence type="ECO:0000256" key="5">
    <source>
        <dbReference type="ARBA" id="ARBA00022516"/>
    </source>
</evidence>
<dbReference type="PANTHER" id="PTHR11712:SF336">
    <property type="entry name" value="3-OXOACYL-[ACYL-CARRIER-PROTEIN] SYNTHASE, MITOCHONDRIAL"/>
    <property type="match status" value="1"/>
</dbReference>
<comment type="catalytic activity">
    <reaction evidence="11">
        <text>a fatty acyl-[ACP] + malonyl-[ACP] + H(+) = a 3-oxoacyl-[ACP] + holo-[ACP] + CO2</text>
        <dbReference type="Rhea" id="RHEA:22836"/>
        <dbReference type="Rhea" id="RHEA-COMP:9623"/>
        <dbReference type="Rhea" id="RHEA-COMP:9685"/>
        <dbReference type="Rhea" id="RHEA-COMP:9916"/>
        <dbReference type="Rhea" id="RHEA-COMP:14125"/>
        <dbReference type="ChEBI" id="CHEBI:15378"/>
        <dbReference type="ChEBI" id="CHEBI:16526"/>
        <dbReference type="ChEBI" id="CHEBI:64479"/>
        <dbReference type="ChEBI" id="CHEBI:78449"/>
        <dbReference type="ChEBI" id="CHEBI:78776"/>
        <dbReference type="ChEBI" id="CHEBI:138651"/>
    </reaction>
</comment>
<evidence type="ECO:0000256" key="1">
    <source>
        <dbReference type="ARBA" id="ARBA00005194"/>
    </source>
</evidence>
<dbReference type="PIRSF" id="PIRSF000447">
    <property type="entry name" value="KAS_II"/>
    <property type="match status" value="1"/>
</dbReference>
<evidence type="ECO:0000256" key="7">
    <source>
        <dbReference type="ARBA" id="ARBA00022832"/>
    </source>
</evidence>